<evidence type="ECO:0000313" key="3">
    <source>
        <dbReference type="Proteomes" id="UP001596175"/>
    </source>
</evidence>
<comment type="caution">
    <text evidence="2">The sequence shown here is derived from an EMBL/GenBank/DDBJ whole genome shotgun (WGS) entry which is preliminary data.</text>
</comment>
<evidence type="ECO:0000259" key="1">
    <source>
        <dbReference type="Pfam" id="PF21805"/>
    </source>
</evidence>
<evidence type="ECO:0000313" key="2">
    <source>
        <dbReference type="EMBL" id="MFC5141356.1"/>
    </source>
</evidence>
<protein>
    <submittedName>
        <fullName evidence="2">Immunity protein</fullName>
    </submittedName>
</protein>
<dbReference type="RefSeq" id="WP_378023510.1">
    <property type="nucleotide sequence ID" value="NZ_JBHSKG010000015.1"/>
</dbReference>
<dbReference type="Pfam" id="PF21805">
    <property type="entry name" value="Imm5_like"/>
    <property type="match status" value="1"/>
</dbReference>
<proteinExistence type="predicted"/>
<name>A0ABV9ZIP0_9PSEU</name>
<feature type="domain" description="Imm-5-like" evidence="1">
    <location>
        <begin position="11"/>
        <end position="124"/>
    </location>
</feature>
<organism evidence="2 3">
    <name type="scientific">Actinomycetospora rhizophila</name>
    <dbReference type="NCBI Taxonomy" id="1416876"/>
    <lineage>
        <taxon>Bacteria</taxon>
        <taxon>Bacillati</taxon>
        <taxon>Actinomycetota</taxon>
        <taxon>Actinomycetes</taxon>
        <taxon>Pseudonocardiales</taxon>
        <taxon>Pseudonocardiaceae</taxon>
        <taxon>Actinomycetospora</taxon>
    </lineage>
</organism>
<sequence length="167" mass="17304">MPVQLTLDEIRAVTAYAVVCAEPALELARDDPRARAAVDTARVFATGAARTKALRDVAFAAHRAAREAPDAAAREAARAAGHAAGAAYLHPLATATQVGHVLGAAAHAALAFELAGHDGDHLERCRDLATPLVVDVLRRYPPAPPGYGRAGELMRALDAALRGGIPP</sequence>
<dbReference type="InterPro" id="IPR048667">
    <property type="entry name" value="Imm5-like"/>
</dbReference>
<gene>
    <name evidence="2" type="ORF">ACFPK1_24170</name>
</gene>
<keyword evidence="3" id="KW-1185">Reference proteome</keyword>
<reference evidence="3" key="1">
    <citation type="journal article" date="2019" name="Int. J. Syst. Evol. Microbiol.">
        <title>The Global Catalogue of Microorganisms (GCM) 10K type strain sequencing project: providing services to taxonomists for standard genome sequencing and annotation.</title>
        <authorList>
            <consortium name="The Broad Institute Genomics Platform"/>
            <consortium name="The Broad Institute Genome Sequencing Center for Infectious Disease"/>
            <person name="Wu L."/>
            <person name="Ma J."/>
        </authorList>
    </citation>
    <scope>NUCLEOTIDE SEQUENCE [LARGE SCALE GENOMIC DNA]</scope>
    <source>
        <strain evidence="3">XZYJ18</strain>
    </source>
</reference>
<dbReference type="EMBL" id="JBHSKG010000015">
    <property type="protein sequence ID" value="MFC5141356.1"/>
    <property type="molecule type" value="Genomic_DNA"/>
</dbReference>
<accession>A0ABV9ZIP0</accession>
<dbReference type="Proteomes" id="UP001596175">
    <property type="component" value="Unassembled WGS sequence"/>
</dbReference>